<comment type="caution">
    <text evidence="2">The sequence shown here is derived from an EMBL/GenBank/DDBJ whole genome shotgun (WGS) entry which is preliminary data.</text>
</comment>
<evidence type="ECO:0000313" key="3">
    <source>
        <dbReference type="Proteomes" id="UP000016361"/>
    </source>
</evidence>
<dbReference type="STRING" id="1423780.FD05_GL001438"/>
<keyword evidence="3" id="KW-1185">Reference proteome</keyword>
<protein>
    <submittedName>
        <fullName evidence="2">Uncharacterized protein</fullName>
    </submittedName>
</protein>
<name>S4NEQ4_9LACO</name>
<dbReference type="EMBL" id="BASH01000001">
    <property type="protein sequence ID" value="GAD15652.1"/>
    <property type="molecule type" value="Genomic_DNA"/>
</dbReference>
<evidence type="ECO:0000256" key="1">
    <source>
        <dbReference type="SAM" id="Phobius"/>
    </source>
</evidence>
<sequence>MIDLFCVGLYFFQYNYGNSFVYILGLIIQGILSLFLIIVSLTYKGKKYNTHWTFGIYNTTARYDLIVISAIVNTLMLILYGMNAFGINNVIFSR</sequence>
<reference evidence="3" key="1">
    <citation type="journal article" date="2013" name="Genome Announc.">
        <title>Draft Genome Sequence of D-Branched-Chain Amino Acid Producer Lactobacillus otakiensis JCM 15040T, Isolated from a Traditional Japanese Pickle.</title>
        <authorList>
            <person name="Doi K."/>
            <person name="Mori K."/>
            <person name="Mutaguchi Y."/>
            <person name="Tashiro K."/>
            <person name="Fujino Y."/>
            <person name="Ohmori T."/>
            <person name="Kuhara S."/>
            <person name="Ohshima T."/>
        </authorList>
    </citation>
    <scope>NUCLEOTIDE SEQUENCE [LARGE SCALE GENOMIC DNA]</scope>
    <source>
        <strain evidence="3">JCM 15040</strain>
    </source>
</reference>
<evidence type="ECO:0000313" key="2">
    <source>
        <dbReference type="EMBL" id="GAD15652.1"/>
    </source>
</evidence>
<keyword evidence="1" id="KW-0472">Membrane</keyword>
<keyword evidence="1" id="KW-1133">Transmembrane helix</keyword>
<feature type="transmembrane region" description="Helical" evidence="1">
    <location>
        <begin position="63"/>
        <end position="82"/>
    </location>
</feature>
<gene>
    <name evidence="2" type="ORF">LOT_0190</name>
</gene>
<accession>S4NEQ4</accession>
<dbReference type="Proteomes" id="UP000016361">
    <property type="component" value="Unassembled WGS sequence"/>
</dbReference>
<keyword evidence="1" id="KW-0812">Transmembrane</keyword>
<dbReference type="AlphaFoldDB" id="S4NEQ4"/>
<proteinExistence type="predicted"/>
<feature type="transmembrane region" description="Helical" evidence="1">
    <location>
        <begin position="20"/>
        <end position="43"/>
    </location>
</feature>
<organism evidence="2 3">
    <name type="scientific">Lentilactobacillus otakiensis DSM 19908 = JCM 15040</name>
    <dbReference type="NCBI Taxonomy" id="1423780"/>
    <lineage>
        <taxon>Bacteria</taxon>
        <taxon>Bacillati</taxon>
        <taxon>Bacillota</taxon>
        <taxon>Bacilli</taxon>
        <taxon>Lactobacillales</taxon>
        <taxon>Lactobacillaceae</taxon>
        <taxon>Lentilactobacillus</taxon>
    </lineage>
</organism>